<dbReference type="AlphaFoldDB" id="H2C6C7"/>
<evidence type="ECO:0000256" key="2">
    <source>
        <dbReference type="ARBA" id="ARBA00023125"/>
    </source>
</evidence>
<proteinExistence type="predicted"/>
<name>H2C6C7_9CREN</name>
<evidence type="ECO:0000256" key="1">
    <source>
        <dbReference type="ARBA" id="ARBA00022578"/>
    </source>
</evidence>
<keyword evidence="2" id="KW-0238">DNA-binding</keyword>
<dbReference type="STRING" id="671065.MetMK1DRAFT_00021050"/>
<keyword evidence="1" id="KW-0815">Transposition</keyword>
<accession>H2C6C7</accession>
<dbReference type="Pfam" id="PF00872">
    <property type="entry name" value="Transposase_mut"/>
    <property type="match status" value="1"/>
</dbReference>
<dbReference type="Proteomes" id="UP000003980">
    <property type="component" value="Unassembled WGS sequence"/>
</dbReference>
<evidence type="ECO:0000313" key="5">
    <source>
        <dbReference type="Proteomes" id="UP000003980"/>
    </source>
</evidence>
<organism evidence="4 5">
    <name type="scientific">Metallosphaera yellowstonensis MK1</name>
    <dbReference type="NCBI Taxonomy" id="671065"/>
    <lineage>
        <taxon>Archaea</taxon>
        <taxon>Thermoproteota</taxon>
        <taxon>Thermoprotei</taxon>
        <taxon>Sulfolobales</taxon>
        <taxon>Sulfolobaceae</taxon>
        <taxon>Metallosphaera</taxon>
    </lineage>
</organism>
<dbReference type="GO" id="GO:0006313">
    <property type="term" value="P:DNA transposition"/>
    <property type="evidence" value="ECO:0007669"/>
    <property type="project" value="InterPro"/>
</dbReference>
<dbReference type="EMBL" id="JH597768">
    <property type="protein sequence ID" value="EHP69354.1"/>
    <property type="molecule type" value="Genomic_DNA"/>
</dbReference>
<dbReference type="HOGENOM" id="CLU_1599048_0_0_2"/>
<dbReference type="GO" id="GO:0003677">
    <property type="term" value="F:DNA binding"/>
    <property type="evidence" value="ECO:0007669"/>
    <property type="project" value="UniProtKB-KW"/>
</dbReference>
<dbReference type="InterPro" id="IPR001207">
    <property type="entry name" value="Transposase_mutator"/>
</dbReference>
<protein>
    <submittedName>
        <fullName evidence="4">Transposase</fullName>
    </submittedName>
</protein>
<reference evidence="4 5" key="1">
    <citation type="submission" date="2012-01" db="EMBL/GenBank/DDBJ databases">
        <title>Improved High-Quality Draft sequence of Metallosphaera yellowstonensis MK1.</title>
        <authorList>
            <consortium name="US DOE Joint Genome Institute"/>
            <person name="Lucas S."/>
            <person name="Han J."/>
            <person name="Cheng J.-F."/>
            <person name="Goodwin L."/>
            <person name="Pitluck S."/>
            <person name="Peters L."/>
            <person name="Teshima H."/>
            <person name="Detter J.C."/>
            <person name="Han C."/>
            <person name="Tapia R."/>
            <person name="Land M."/>
            <person name="Hauser L."/>
            <person name="Kyrpides N."/>
            <person name="Kozubal M."/>
            <person name="Macur R.E."/>
            <person name="Jay Z."/>
            <person name="Inskeep W."/>
            <person name="Woyke T."/>
        </authorList>
    </citation>
    <scope>NUCLEOTIDE SEQUENCE [LARGE SCALE GENOMIC DNA]</scope>
    <source>
        <strain evidence="4 5">MK1</strain>
    </source>
</reference>
<sequence length="166" mass="18908">MSNHVATALLLEVVGEDAPLNEIAEMERRALEEERRTSPRYARYRFLRGFRVSLRGVVYGLEWVTVRLPVLYRGGERVRTGVEELLREERLVLRALLLPVLGGNAKLWTQELEVRGDFKYVIVDERYVKLRGGRKGVLLIALGLTEDGVRAVLDVVLTGEEDVVSY</sequence>
<keyword evidence="3" id="KW-0233">DNA recombination</keyword>
<gene>
    <name evidence="4" type="ORF">MetMK1DRAFT_00021050</name>
</gene>
<evidence type="ECO:0000313" key="4">
    <source>
        <dbReference type="EMBL" id="EHP69354.1"/>
    </source>
</evidence>
<dbReference type="eggNOG" id="arCOG04918">
    <property type="taxonomic scope" value="Archaea"/>
</dbReference>
<evidence type="ECO:0000256" key="3">
    <source>
        <dbReference type="ARBA" id="ARBA00023172"/>
    </source>
</evidence>
<dbReference type="GO" id="GO:0004803">
    <property type="term" value="F:transposase activity"/>
    <property type="evidence" value="ECO:0007669"/>
    <property type="project" value="InterPro"/>
</dbReference>
<keyword evidence="5" id="KW-1185">Reference proteome</keyword>